<dbReference type="Pfam" id="PF03466">
    <property type="entry name" value="LysR_substrate"/>
    <property type="match status" value="1"/>
</dbReference>
<keyword evidence="7" id="KW-1185">Reference proteome</keyword>
<dbReference type="Gene3D" id="3.40.190.290">
    <property type="match status" value="1"/>
</dbReference>
<dbReference type="Proteomes" id="UP001157134">
    <property type="component" value="Unassembled WGS sequence"/>
</dbReference>
<dbReference type="CDD" id="cd08422">
    <property type="entry name" value="PBP2_CrgA_like"/>
    <property type="match status" value="1"/>
</dbReference>
<dbReference type="InterPro" id="IPR000847">
    <property type="entry name" value="LysR_HTH_N"/>
</dbReference>
<sequence>MNTSHKKLERLMLFHEVAKHLSFTEAADALGISKSHLSLQIKRLEKEMNVPLFVRSTRSVKLTEQGRVIASRTQKIHSSLLDIERSVMVEHEEIAGVIKLTAPLLFTDAVLLPLCEKFKSLYPQISFTIDCSYTPYDLNKSDFDLAFRATQSPPQNMVAKEILPYQSMCYASPGYLKVYGEPQTIESLTAHQCLSSHDVPRWEFRTGVVEVEGWLKLNDSALLKSQALMGKGIIRVPDYYAKKEVALGELLPLLQHQSSQDRAIYLIYPQVIFQSKKIKAFIEFAFDELKKQI</sequence>
<proteinExistence type="inferred from homology"/>
<dbReference type="Gene3D" id="1.10.10.10">
    <property type="entry name" value="Winged helix-like DNA-binding domain superfamily/Winged helix DNA-binding domain"/>
    <property type="match status" value="1"/>
</dbReference>
<dbReference type="InterPro" id="IPR058163">
    <property type="entry name" value="LysR-type_TF_proteobact-type"/>
</dbReference>
<gene>
    <name evidence="6" type="ORF">tloyanaT_11040</name>
</gene>
<organism evidence="6 7">
    <name type="scientific">Thalassotalea loyana</name>
    <dbReference type="NCBI Taxonomy" id="280483"/>
    <lineage>
        <taxon>Bacteria</taxon>
        <taxon>Pseudomonadati</taxon>
        <taxon>Pseudomonadota</taxon>
        <taxon>Gammaproteobacteria</taxon>
        <taxon>Alteromonadales</taxon>
        <taxon>Colwelliaceae</taxon>
        <taxon>Thalassotalea</taxon>
    </lineage>
</organism>
<dbReference type="SUPFAM" id="SSF46785">
    <property type="entry name" value="Winged helix' DNA-binding domain"/>
    <property type="match status" value="1"/>
</dbReference>
<comment type="similarity">
    <text evidence="1">Belongs to the LysR transcriptional regulatory family.</text>
</comment>
<dbReference type="InterPro" id="IPR036388">
    <property type="entry name" value="WH-like_DNA-bd_sf"/>
</dbReference>
<accession>A0ABQ6H9P4</accession>
<dbReference type="EMBL" id="BSSV01000002">
    <property type="protein sequence ID" value="GLX84852.1"/>
    <property type="molecule type" value="Genomic_DNA"/>
</dbReference>
<keyword evidence="2" id="KW-0805">Transcription regulation</keyword>
<comment type="caution">
    <text evidence="6">The sequence shown here is derived from an EMBL/GenBank/DDBJ whole genome shotgun (WGS) entry which is preliminary data.</text>
</comment>
<name>A0ABQ6H9P4_9GAMM</name>
<feature type="domain" description="HTH lysR-type" evidence="5">
    <location>
        <begin position="1"/>
        <end position="63"/>
    </location>
</feature>
<dbReference type="InterPro" id="IPR036390">
    <property type="entry name" value="WH_DNA-bd_sf"/>
</dbReference>
<protein>
    <submittedName>
        <fullName evidence="6">LysR family transcriptional regulator</fullName>
    </submittedName>
</protein>
<dbReference type="PROSITE" id="PS50931">
    <property type="entry name" value="HTH_LYSR"/>
    <property type="match status" value="1"/>
</dbReference>
<evidence type="ECO:0000256" key="4">
    <source>
        <dbReference type="ARBA" id="ARBA00023163"/>
    </source>
</evidence>
<keyword evidence="3" id="KW-0238">DNA-binding</keyword>
<evidence type="ECO:0000313" key="7">
    <source>
        <dbReference type="Proteomes" id="UP001157134"/>
    </source>
</evidence>
<evidence type="ECO:0000256" key="2">
    <source>
        <dbReference type="ARBA" id="ARBA00023015"/>
    </source>
</evidence>
<dbReference type="SUPFAM" id="SSF53850">
    <property type="entry name" value="Periplasmic binding protein-like II"/>
    <property type="match status" value="1"/>
</dbReference>
<dbReference type="PANTHER" id="PTHR30537">
    <property type="entry name" value="HTH-TYPE TRANSCRIPTIONAL REGULATOR"/>
    <property type="match status" value="1"/>
</dbReference>
<reference evidence="6 7" key="1">
    <citation type="submission" date="2023-03" db="EMBL/GenBank/DDBJ databases">
        <title>Thalassotalea loyana LMG 22536T draft genome sequence.</title>
        <authorList>
            <person name="Sawabe T."/>
        </authorList>
    </citation>
    <scope>NUCLEOTIDE SEQUENCE [LARGE SCALE GENOMIC DNA]</scope>
    <source>
        <strain evidence="6 7">LMG 22536</strain>
    </source>
</reference>
<evidence type="ECO:0000256" key="3">
    <source>
        <dbReference type="ARBA" id="ARBA00023125"/>
    </source>
</evidence>
<dbReference type="Pfam" id="PF00126">
    <property type="entry name" value="HTH_1"/>
    <property type="match status" value="1"/>
</dbReference>
<evidence type="ECO:0000256" key="1">
    <source>
        <dbReference type="ARBA" id="ARBA00009437"/>
    </source>
</evidence>
<evidence type="ECO:0000259" key="5">
    <source>
        <dbReference type="PROSITE" id="PS50931"/>
    </source>
</evidence>
<dbReference type="PANTHER" id="PTHR30537:SF5">
    <property type="entry name" value="HTH-TYPE TRANSCRIPTIONAL ACTIVATOR TTDR-RELATED"/>
    <property type="match status" value="1"/>
</dbReference>
<dbReference type="RefSeq" id="WP_284296541.1">
    <property type="nucleotide sequence ID" value="NZ_BSSV01000002.1"/>
</dbReference>
<dbReference type="InterPro" id="IPR005119">
    <property type="entry name" value="LysR_subst-bd"/>
</dbReference>
<keyword evidence="4" id="KW-0804">Transcription</keyword>
<dbReference type="PRINTS" id="PR00039">
    <property type="entry name" value="HTHLYSR"/>
</dbReference>
<evidence type="ECO:0000313" key="6">
    <source>
        <dbReference type="EMBL" id="GLX84852.1"/>
    </source>
</evidence>